<comment type="caution">
    <text evidence="2">The sequence shown here is derived from an EMBL/GenBank/DDBJ whole genome shotgun (WGS) entry which is preliminary data.</text>
</comment>
<organism evidence="2 3">
    <name type="scientific">Ajellomyces capsulatus</name>
    <name type="common">Darling's disease fungus</name>
    <name type="synonym">Histoplasma capsulatum</name>
    <dbReference type="NCBI Taxonomy" id="5037"/>
    <lineage>
        <taxon>Eukaryota</taxon>
        <taxon>Fungi</taxon>
        <taxon>Dikarya</taxon>
        <taxon>Ascomycota</taxon>
        <taxon>Pezizomycotina</taxon>
        <taxon>Eurotiomycetes</taxon>
        <taxon>Eurotiomycetidae</taxon>
        <taxon>Onygenales</taxon>
        <taxon>Ajellomycetaceae</taxon>
        <taxon>Histoplasma</taxon>
    </lineage>
</organism>
<feature type="transmembrane region" description="Helical" evidence="1">
    <location>
        <begin position="37"/>
        <end position="59"/>
    </location>
</feature>
<sequence>MQFPSRQVCLLRLLADPQCLPEDAGRIPRCWDLEELGWGLIVCVCVCVCVFHGLSITLLG</sequence>
<accession>A0A8H7YLS7</accession>
<keyword evidence="1" id="KW-0472">Membrane</keyword>
<dbReference type="AlphaFoldDB" id="A0A8H7YLS7"/>
<evidence type="ECO:0000313" key="2">
    <source>
        <dbReference type="EMBL" id="KAG5293441.1"/>
    </source>
</evidence>
<gene>
    <name evidence="2" type="ORF">I7I52_04750</name>
</gene>
<evidence type="ECO:0000256" key="1">
    <source>
        <dbReference type="SAM" id="Phobius"/>
    </source>
</evidence>
<reference evidence="2 3" key="1">
    <citation type="submission" date="2021-01" db="EMBL/GenBank/DDBJ databases">
        <title>Chromosome-level genome assembly of a human fungal pathogen reveals clustering of transcriptionally co-regulated genes.</title>
        <authorList>
            <person name="Voorhies M."/>
            <person name="Cohen S."/>
            <person name="Shea T.P."/>
            <person name="Petrus S."/>
            <person name="Munoz J.F."/>
            <person name="Poplawski S."/>
            <person name="Goldman W.E."/>
            <person name="Michael T."/>
            <person name="Cuomo C.A."/>
            <person name="Sil A."/>
            <person name="Beyhan S."/>
        </authorList>
    </citation>
    <scope>NUCLEOTIDE SEQUENCE [LARGE SCALE GENOMIC DNA]</scope>
    <source>
        <strain evidence="2 3">G184AR</strain>
    </source>
</reference>
<dbReference type="Proteomes" id="UP000670092">
    <property type="component" value="Unassembled WGS sequence"/>
</dbReference>
<dbReference type="EMBL" id="JAEVHI010000004">
    <property type="protein sequence ID" value="KAG5293441.1"/>
    <property type="molecule type" value="Genomic_DNA"/>
</dbReference>
<dbReference type="VEuPathDB" id="FungiDB:I7I52_04750"/>
<keyword evidence="1" id="KW-0812">Transmembrane</keyword>
<protein>
    <submittedName>
        <fullName evidence="2">Uncharacterized protein</fullName>
    </submittedName>
</protein>
<evidence type="ECO:0000313" key="3">
    <source>
        <dbReference type="Proteomes" id="UP000670092"/>
    </source>
</evidence>
<name>A0A8H7YLS7_AJECA</name>
<proteinExistence type="predicted"/>
<keyword evidence="1" id="KW-1133">Transmembrane helix</keyword>